<proteinExistence type="predicted"/>
<dbReference type="EMBL" id="JXRR01000022">
    <property type="protein sequence ID" value="KIL43043.1"/>
    <property type="molecule type" value="Genomic_DNA"/>
</dbReference>
<gene>
    <name evidence="2" type="ORF">KR50_34460</name>
</gene>
<dbReference type="InterPro" id="IPR013830">
    <property type="entry name" value="SGNH_hydro"/>
</dbReference>
<feature type="domain" description="SGNH hydrolase-type esterase" evidence="1">
    <location>
        <begin position="7"/>
        <end position="187"/>
    </location>
</feature>
<evidence type="ECO:0000259" key="1">
    <source>
        <dbReference type="Pfam" id="PF13472"/>
    </source>
</evidence>
<dbReference type="Proteomes" id="UP000031972">
    <property type="component" value="Unassembled WGS sequence"/>
</dbReference>
<protein>
    <recommendedName>
        <fullName evidence="1">SGNH hydrolase-type esterase domain-containing protein</fullName>
    </recommendedName>
</protein>
<dbReference type="InterPro" id="IPR036514">
    <property type="entry name" value="SGNH_hydro_sf"/>
</dbReference>
<dbReference type="InterPro" id="IPR051532">
    <property type="entry name" value="Ester_Hydrolysis_Enzymes"/>
</dbReference>
<dbReference type="PANTHER" id="PTHR30383">
    <property type="entry name" value="THIOESTERASE 1/PROTEASE 1/LYSOPHOSPHOLIPASE L1"/>
    <property type="match status" value="1"/>
</dbReference>
<dbReference type="PATRIC" id="fig|220754.4.peg.3461"/>
<keyword evidence="3" id="KW-1185">Reference proteome</keyword>
<dbReference type="GO" id="GO:0004622">
    <property type="term" value="F:phosphatidylcholine lysophospholipase activity"/>
    <property type="evidence" value="ECO:0007669"/>
    <property type="project" value="TreeGrafter"/>
</dbReference>
<dbReference type="Gene3D" id="3.40.50.1110">
    <property type="entry name" value="SGNH hydrolase"/>
    <property type="match status" value="1"/>
</dbReference>
<dbReference type="PANTHER" id="PTHR30383:SF5">
    <property type="entry name" value="SGNH HYDROLASE-TYPE ESTERASE DOMAIN-CONTAINING PROTEIN"/>
    <property type="match status" value="1"/>
</dbReference>
<evidence type="ECO:0000313" key="3">
    <source>
        <dbReference type="Proteomes" id="UP000031972"/>
    </source>
</evidence>
<accession>A0A0C2VGE1</accession>
<evidence type="ECO:0000313" key="2">
    <source>
        <dbReference type="EMBL" id="KIL43043.1"/>
    </source>
</evidence>
<dbReference type="RefSeq" id="WP_041061276.1">
    <property type="nucleotide sequence ID" value="NZ_JXRR01000022.1"/>
</dbReference>
<dbReference type="Pfam" id="PF13472">
    <property type="entry name" value="Lipase_GDSL_2"/>
    <property type="match status" value="1"/>
</dbReference>
<reference evidence="2 3" key="1">
    <citation type="submission" date="2015-01" db="EMBL/GenBank/DDBJ databases">
        <title>Jeotgalibacillus campisalis genome sequencing.</title>
        <authorList>
            <person name="Goh K.M."/>
            <person name="Chan K.-G."/>
            <person name="Yaakop A.S."/>
            <person name="Ee R."/>
            <person name="Gan H.M."/>
            <person name="Chan C.S."/>
        </authorList>
    </citation>
    <scope>NUCLEOTIDE SEQUENCE [LARGE SCALE GENOMIC DNA]</scope>
    <source>
        <strain evidence="2 3">SF-57</strain>
    </source>
</reference>
<dbReference type="OrthoDB" id="9794725at2"/>
<dbReference type="CDD" id="cd01834">
    <property type="entry name" value="SGNH_hydrolase_like_2"/>
    <property type="match status" value="1"/>
</dbReference>
<comment type="caution">
    <text evidence="2">The sequence shown here is derived from an EMBL/GenBank/DDBJ whole genome shotgun (WGS) entry which is preliminary data.</text>
</comment>
<organism evidence="2 3">
    <name type="scientific">Jeotgalibacillus campisalis</name>
    <dbReference type="NCBI Taxonomy" id="220754"/>
    <lineage>
        <taxon>Bacteria</taxon>
        <taxon>Bacillati</taxon>
        <taxon>Bacillota</taxon>
        <taxon>Bacilli</taxon>
        <taxon>Bacillales</taxon>
        <taxon>Caryophanaceae</taxon>
        <taxon>Jeotgalibacillus</taxon>
    </lineage>
</organism>
<sequence>MSKTLLFIGDSITESGRFEDPDGIGTGYVKFLQDDILRKNPDWTILNRGVSGDKVWDLEKRWDKDVLAHEPDVLSVSIGVNDVWHQLDHPEDQQVTPDEFEQVYRKLLNQLSKDTRLILMEPTIIEEDPVSKGNQELAVYAEIVRLLAEEYRAFYVPTYAAFMETLAKGNHPPLTTDGVHMTEAGNRFMAAIWKANVSL</sequence>
<dbReference type="AlphaFoldDB" id="A0A0C2VGE1"/>
<dbReference type="SUPFAM" id="SSF52266">
    <property type="entry name" value="SGNH hydrolase"/>
    <property type="match status" value="1"/>
</dbReference>
<name>A0A0C2VGE1_9BACL</name>